<dbReference type="AlphaFoldDB" id="A0A3R8N245"/>
<name>A0A3R8N245_STRSU</name>
<gene>
    <name evidence="2" type="ORF">EI219_00685</name>
    <name evidence="1" type="ORF">EI220_08185</name>
</gene>
<evidence type="ECO:0000313" key="1">
    <source>
        <dbReference type="EMBL" id="RRN49893.1"/>
    </source>
</evidence>
<organism evidence="2 4">
    <name type="scientific">Streptococcus suis</name>
    <dbReference type="NCBI Taxonomy" id="1307"/>
    <lineage>
        <taxon>Bacteria</taxon>
        <taxon>Bacillati</taxon>
        <taxon>Bacillota</taxon>
        <taxon>Bacilli</taxon>
        <taxon>Lactobacillales</taxon>
        <taxon>Streptococcaceae</taxon>
        <taxon>Streptococcus</taxon>
    </lineage>
</organism>
<reference evidence="3 4" key="1">
    <citation type="submission" date="2018-11" db="EMBL/GenBank/DDBJ databases">
        <title>Changes in penicillin susceptibility of Streptococcus suis isolates by amino acid alterations in the penicillin-binding protein.</title>
        <authorList>
            <person name="Niemann L."/>
            <person name="Eichhorn I."/>
        </authorList>
    </citation>
    <scope>NUCLEOTIDE SEQUENCE [LARGE SCALE GENOMIC DNA]</scope>
    <source>
        <strain evidence="2 4">IMT40201</strain>
        <strain evidence="1 3">IMT40738</strain>
    </source>
</reference>
<evidence type="ECO:0000313" key="3">
    <source>
        <dbReference type="Proteomes" id="UP000278566"/>
    </source>
</evidence>
<protein>
    <submittedName>
        <fullName evidence="2">Uncharacterized protein</fullName>
    </submittedName>
</protein>
<evidence type="ECO:0000313" key="4">
    <source>
        <dbReference type="Proteomes" id="UP000281324"/>
    </source>
</evidence>
<dbReference type="EMBL" id="RRZO01000040">
    <property type="protein sequence ID" value="RRN49893.1"/>
    <property type="molecule type" value="Genomic_DNA"/>
</dbReference>
<dbReference type="Proteomes" id="UP000278566">
    <property type="component" value="Unassembled WGS sequence"/>
</dbReference>
<proteinExistence type="predicted"/>
<accession>A0A3R8N245</accession>
<evidence type="ECO:0000313" key="2">
    <source>
        <dbReference type="EMBL" id="RRN51634.1"/>
    </source>
</evidence>
<comment type="caution">
    <text evidence="2">The sequence shown here is derived from an EMBL/GenBank/DDBJ whole genome shotgun (WGS) entry which is preliminary data.</text>
</comment>
<dbReference type="EMBL" id="RRZQ01000002">
    <property type="protein sequence ID" value="RRN51634.1"/>
    <property type="molecule type" value="Genomic_DNA"/>
</dbReference>
<dbReference type="RefSeq" id="WP_125065466.1">
    <property type="nucleotide sequence ID" value="NZ_RRZO01000040.1"/>
</dbReference>
<dbReference type="Proteomes" id="UP000281324">
    <property type="component" value="Unassembled WGS sequence"/>
</dbReference>
<sequence length="230" mass="26902">MDFTVYHATGTLFLKSIINEGLKPVDLDSKYKVREALCYLLEIVPSEYGTDNEKYRIFVNSVHTSYGTIEDFIKQENGLFQHGSLYVNTGLEKTKEFALNRVKASELVTYAFHLYNFCKDFEWFGNIDFESQFNDKFSELIKIFAQENMPVVLSFETNTKFIAAETGSDSKEYIDWFRNYLDSNEMRQRMSESLRIIDTHVISPENIWICVYSDGYWSETVKLIDFAIDN</sequence>